<keyword evidence="5 7" id="KW-1133">Transmembrane helix</keyword>
<evidence type="ECO:0000256" key="2">
    <source>
        <dbReference type="ARBA" id="ARBA00022448"/>
    </source>
</evidence>
<dbReference type="InterPro" id="IPR013057">
    <property type="entry name" value="AA_transpt_TM"/>
</dbReference>
<proteinExistence type="predicted"/>
<evidence type="ECO:0000259" key="8">
    <source>
        <dbReference type="Pfam" id="PF01490"/>
    </source>
</evidence>
<keyword evidence="4" id="KW-0029">Amino-acid transport</keyword>
<feature type="transmembrane region" description="Helical" evidence="7">
    <location>
        <begin position="54"/>
        <end position="76"/>
    </location>
</feature>
<organism evidence="9 10">
    <name type="scientific">Coptis chinensis</name>
    <dbReference type="NCBI Taxonomy" id="261450"/>
    <lineage>
        <taxon>Eukaryota</taxon>
        <taxon>Viridiplantae</taxon>
        <taxon>Streptophyta</taxon>
        <taxon>Embryophyta</taxon>
        <taxon>Tracheophyta</taxon>
        <taxon>Spermatophyta</taxon>
        <taxon>Magnoliopsida</taxon>
        <taxon>Ranunculales</taxon>
        <taxon>Ranunculaceae</taxon>
        <taxon>Coptidoideae</taxon>
        <taxon>Coptis</taxon>
    </lineage>
</organism>
<reference evidence="9 10" key="1">
    <citation type="submission" date="2020-10" db="EMBL/GenBank/DDBJ databases">
        <title>The Coptis chinensis genome and diversification of protoberbering-type alkaloids.</title>
        <authorList>
            <person name="Wang B."/>
            <person name="Shu S."/>
            <person name="Song C."/>
            <person name="Liu Y."/>
        </authorList>
    </citation>
    <scope>NUCLEOTIDE SEQUENCE [LARGE SCALE GENOMIC DNA]</scope>
    <source>
        <strain evidence="9">HL-2020</strain>
        <tissue evidence="9">Leaf</tissue>
    </source>
</reference>
<feature type="transmembrane region" description="Helical" evidence="7">
    <location>
        <begin position="156"/>
        <end position="173"/>
    </location>
</feature>
<accession>A0A835ITL6</accession>
<dbReference type="Pfam" id="PF01490">
    <property type="entry name" value="Aa_trans"/>
    <property type="match status" value="1"/>
</dbReference>
<evidence type="ECO:0000256" key="5">
    <source>
        <dbReference type="ARBA" id="ARBA00022989"/>
    </source>
</evidence>
<dbReference type="PANTHER" id="PTHR48017">
    <property type="entry name" value="OS05G0424000 PROTEIN-RELATED"/>
    <property type="match status" value="1"/>
</dbReference>
<name>A0A835ITL6_9MAGN</name>
<dbReference type="EMBL" id="JADFTS010000002">
    <property type="protein sequence ID" value="KAF9622052.1"/>
    <property type="molecule type" value="Genomic_DNA"/>
</dbReference>
<sequence>MANQKSIEPANDAFDDDGHQKRTGTLWTCIAHVITAVIGSGVLSLAWSTAQLGWIAAPICMLGFAIVTYVSASLLADCYRSPHPVTGTRNYTYMDAVRVNLGAKRTWVCGFLQYLSMFGTGVAYVITTSTCLSAIERSNCFHKEGHEAPCAYGHNFYMLLFGAVQIFLSQIPNLHDMEWLSIVAAIMSFSYSSIGFALGLAKVIGNGWIKGSLGGVLTATRAQKVWIVSQALGDIAFAYPYSLILIEIQVYSQPVFAFLEGWLAKKYPNNFFINKSYSIPIPVLRAFRVNLLSLCLRTAYVVSTTGIAMLFPYFNQVLGVLGALNFWPLAIYFPVEMYFVQGKVGAWTRKWIILRTFSIVCLMVSLLALIGSIQGLITAKLS</sequence>
<evidence type="ECO:0000313" key="9">
    <source>
        <dbReference type="EMBL" id="KAF9622052.1"/>
    </source>
</evidence>
<feature type="transmembrane region" description="Helical" evidence="7">
    <location>
        <begin position="352"/>
        <end position="377"/>
    </location>
</feature>
<feature type="transmembrane region" description="Helical" evidence="7">
    <location>
        <begin position="111"/>
        <end position="135"/>
    </location>
</feature>
<gene>
    <name evidence="9" type="ORF">IFM89_029336</name>
</gene>
<protein>
    <recommendedName>
        <fullName evidence="8">Amino acid transporter transmembrane domain-containing protein</fullName>
    </recommendedName>
</protein>
<evidence type="ECO:0000256" key="6">
    <source>
        <dbReference type="ARBA" id="ARBA00023136"/>
    </source>
</evidence>
<feature type="transmembrane region" description="Helical" evidence="7">
    <location>
        <begin position="25"/>
        <end position="47"/>
    </location>
</feature>
<dbReference type="AlphaFoldDB" id="A0A835ITL6"/>
<dbReference type="Proteomes" id="UP000631114">
    <property type="component" value="Unassembled WGS sequence"/>
</dbReference>
<comment type="caution">
    <text evidence="9">The sequence shown here is derived from an EMBL/GenBank/DDBJ whole genome shotgun (WGS) entry which is preliminary data.</text>
</comment>
<dbReference type="OrthoDB" id="40134at2759"/>
<feature type="transmembrane region" description="Helical" evidence="7">
    <location>
        <begin position="294"/>
        <end position="314"/>
    </location>
</feature>
<feature type="domain" description="Amino acid transporter transmembrane" evidence="8">
    <location>
        <begin position="23"/>
        <end position="249"/>
    </location>
</feature>
<evidence type="ECO:0000256" key="1">
    <source>
        <dbReference type="ARBA" id="ARBA00004370"/>
    </source>
</evidence>
<feature type="transmembrane region" description="Helical" evidence="7">
    <location>
        <begin position="320"/>
        <end position="340"/>
    </location>
</feature>
<evidence type="ECO:0000313" key="10">
    <source>
        <dbReference type="Proteomes" id="UP000631114"/>
    </source>
</evidence>
<evidence type="ECO:0000256" key="3">
    <source>
        <dbReference type="ARBA" id="ARBA00022692"/>
    </source>
</evidence>
<evidence type="ECO:0000256" key="7">
    <source>
        <dbReference type="SAM" id="Phobius"/>
    </source>
</evidence>
<evidence type="ECO:0000256" key="4">
    <source>
        <dbReference type="ARBA" id="ARBA00022970"/>
    </source>
</evidence>
<feature type="transmembrane region" description="Helical" evidence="7">
    <location>
        <begin position="179"/>
        <end position="201"/>
    </location>
</feature>
<dbReference type="GO" id="GO:0006865">
    <property type="term" value="P:amino acid transport"/>
    <property type="evidence" value="ECO:0007669"/>
    <property type="project" value="UniProtKB-KW"/>
</dbReference>
<keyword evidence="10" id="KW-1185">Reference proteome</keyword>
<keyword evidence="2" id="KW-0813">Transport</keyword>
<keyword evidence="6 7" id="KW-0472">Membrane</keyword>
<keyword evidence="3 7" id="KW-0812">Transmembrane</keyword>
<dbReference type="GO" id="GO:0016020">
    <property type="term" value="C:membrane"/>
    <property type="evidence" value="ECO:0007669"/>
    <property type="project" value="UniProtKB-SubCell"/>
</dbReference>
<comment type="subcellular location">
    <subcellularLocation>
        <location evidence="1">Membrane</location>
    </subcellularLocation>
</comment>